<reference evidence="1" key="1">
    <citation type="submission" date="2018-05" db="EMBL/GenBank/DDBJ databases">
        <authorList>
            <person name="Lanie J.A."/>
            <person name="Ng W.-L."/>
            <person name="Kazmierczak K.M."/>
            <person name="Andrzejewski T.M."/>
            <person name="Davidsen T.M."/>
            <person name="Wayne K.J."/>
            <person name="Tettelin H."/>
            <person name="Glass J.I."/>
            <person name="Rusch D."/>
            <person name="Podicherti R."/>
            <person name="Tsui H.-C.T."/>
            <person name="Winkler M.E."/>
        </authorList>
    </citation>
    <scope>NUCLEOTIDE SEQUENCE</scope>
</reference>
<name>A0A381WY49_9ZZZZ</name>
<proteinExistence type="predicted"/>
<dbReference type="AlphaFoldDB" id="A0A381WY49"/>
<accession>A0A381WY49</accession>
<protein>
    <submittedName>
        <fullName evidence="1">Uncharacterized protein</fullName>
    </submittedName>
</protein>
<gene>
    <name evidence="1" type="ORF">METZ01_LOCUS110279</name>
</gene>
<dbReference type="SUPFAM" id="SSF48452">
    <property type="entry name" value="TPR-like"/>
    <property type="match status" value="1"/>
</dbReference>
<dbReference type="EMBL" id="UINC01013262">
    <property type="protein sequence ID" value="SVA57425.1"/>
    <property type="molecule type" value="Genomic_DNA"/>
</dbReference>
<evidence type="ECO:0000313" key="1">
    <source>
        <dbReference type="EMBL" id="SVA57425.1"/>
    </source>
</evidence>
<dbReference type="Gene3D" id="1.25.40.10">
    <property type="entry name" value="Tetratricopeptide repeat domain"/>
    <property type="match status" value="1"/>
</dbReference>
<organism evidence="1">
    <name type="scientific">marine metagenome</name>
    <dbReference type="NCBI Taxonomy" id="408172"/>
    <lineage>
        <taxon>unclassified sequences</taxon>
        <taxon>metagenomes</taxon>
        <taxon>ecological metagenomes</taxon>
    </lineage>
</organism>
<sequence length="195" mass="22503">MRIKHNFKNIFILIFMVFLCNCAGMSYTKLSRENPQELIVMQDSLLLAHGKSPKLVNALVNAHNHIGIKSVAEHNYIKASNHFLQALDFNDQDTTAQYNLLLVQGHILLNKGNKNGLWDAIEKYARAASLRPNLGEPYYWIAQIYIKLGNTDFDLILESYEKALNLTMNQNLLFQAKKGYNKTVERKKKLDTFWK</sequence>
<dbReference type="InterPro" id="IPR011990">
    <property type="entry name" value="TPR-like_helical_dom_sf"/>
</dbReference>